<dbReference type="EMBL" id="JALHLF010000080">
    <property type="protein sequence ID" value="MCJ2184145.1"/>
    <property type="molecule type" value="Genomic_DNA"/>
</dbReference>
<keyword evidence="4" id="KW-0472">Membrane</keyword>
<keyword evidence="8" id="KW-1185">Reference proteome</keyword>
<comment type="caution">
    <text evidence="7">The sequence shown here is derived from an EMBL/GenBank/DDBJ whole genome shotgun (WGS) entry which is preliminary data.</text>
</comment>
<evidence type="ECO:0000256" key="5">
    <source>
        <dbReference type="ARBA" id="ARBA00023237"/>
    </source>
</evidence>
<evidence type="ECO:0000256" key="6">
    <source>
        <dbReference type="SAM" id="SignalP"/>
    </source>
</evidence>
<organism evidence="7 8">
    <name type="scientific">Novosphingobium organovorum</name>
    <dbReference type="NCBI Taxonomy" id="2930092"/>
    <lineage>
        <taxon>Bacteria</taxon>
        <taxon>Pseudomonadati</taxon>
        <taxon>Pseudomonadota</taxon>
        <taxon>Alphaproteobacteria</taxon>
        <taxon>Sphingomonadales</taxon>
        <taxon>Sphingomonadaceae</taxon>
        <taxon>Novosphingobium</taxon>
    </lineage>
</organism>
<dbReference type="RefSeq" id="WP_244022686.1">
    <property type="nucleotide sequence ID" value="NZ_JALHLF010000080.1"/>
</dbReference>
<gene>
    <name evidence="7" type="ORF">MTR62_15810</name>
</gene>
<evidence type="ECO:0000313" key="7">
    <source>
        <dbReference type="EMBL" id="MCJ2184145.1"/>
    </source>
</evidence>
<keyword evidence="3 6" id="KW-0732">Signal</keyword>
<keyword evidence="5" id="KW-0998">Cell outer membrane</keyword>
<proteinExistence type="inferred from homology"/>
<evidence type="ECO:0000256" key="1">
    <source>
        <dbReference type="ARBA" id="ARBA00004442"/>
    </source>
</evidence>
<sequence>MHNSIGTALLVTALAAGAVSASPAQARDEDKSILEGDTLTIGLGALERPSYNGSDDYVLAPIPAIRGRIEGVTINPRQGGVALDVIPDTPDAKIDFALGPMASVSLNRTGRIKDPVVRAAGKLDTAIEVGASAGVTVNRVLHGYDWLTVSVDVKRDVAGAYDGVTWMPSVSYSTPVSKAVLVTAMAYAHHAGDKYARYYYSVTPAQAAASGLPEYSAKGGWDKVGVGTLVAWDLSGNLLDGGWSVLGLASYSRMLGDGQDTPYTALRGSKSQWMGGLGIAYTF</sequence>
<accession>A0ABT0BGH4</accession>
<evidence type="ECO:0000256" key="4">
    <source>
        <dbReference type="ARBA" id="ARBA00023136"/>
    </source>
</evidence>
<dbReference type="Proteomes" id="UP001162881">
    <property type="component" value="Unassembled WGS sequence"/>
</dbReference>
<dbReference type="Pfam" id="PF06629">
    <property type="entry name" value="MipA"/>
    <property type="match status" value="1"/>
</dbReference>
<feature type="signal peptide" evidence="6">
    <location>
        <begin position="1"/>
        <end position="26"/>
    </location>
</feature>
<dbReference type="PANTHER" id="PTHR38776:SF1">
    <property type="entry name" value="MLTA-INTERACTING PROTEIN-RELATED"/>
    <property type="match status" value="1"/>
</dbReference>
<evidence type="ECO:0000256" key="3">
    <source>
        <dbReference type="ARBA" id="ARBA00022729"/>
    </source>
</evidence>
<evidence type="ECO:0000313" key="8">
    <source>
        <dbReference type="Proteomes" id="UP001162881"/>
    </source>
</evidence>
<feature type="chain" id="PRO_5046112966" evidence="6">
    <location>
        <begin position="27"/>
        <end position="283"/>
    </location>
</feature>
<reference evidence="7" key="1">
    <citation type="submission" date="2022-03" db="EMBL/GenBank/DDBJ databases">
        <title>Identification of a novel bacterium isolated from mangrove sediments.</title>
        <authorList>
            <person name="Pan X."/>
        </authorList>
    </citation>
    <scope>NUCLEOTIDE SEQUENCE</scope>
    <source>
        <strain evidence="7">B1949</strain>
    </source>
</reference>
<dbReference type="PANTHER" id="PTHR38776">
    <property type="entry name" value="MLTA-INTERACTING PROTEIN-RELATED"/>
    <property type="match status" value="1"/>
</dbReference>
<comment type="similarity">
    <text evidence="2">Belongs to the MipA/OmpV family.</text>
</comment>
<dbReference type="InterPro" id="IPR010583">
    <property type="entry name" value="MipA"/>
</dbReference>
<name>A0ABT0BGH4_9SPHN</name>
<evidence type="ECO:0000256" key="2">
    <source>
        <dbReference type="ARBA" id="ARBA00005722"/>
    </source>
</evidence>
<comment type="subcellular location">
    <subcellularLocation>
        <location evidence="1">Cell outer membrane</location>
    </subcellularLocation>
</comment>
<protein>
    <submittedName>
        <fullName evidence="7">MipA/OmpV family protein</fullName>
    </submittedName>
</protein>